<accession>A0A429X502</accession>
<feature type="transmembrane region" description="Helical" evidence="1">
    <location>
        <begin position="251"/>
        <end position="274"/>
    </location>
</feature>
<feature type="transmembrane region" description="Helical" evidence="1">
    <location>
        <begin position="295"/>
        <end position="314"/>
    </location>
</feature>
<keyword evidence="1" id="KW-0812">Transmembrane</keyword>
<dbReference type="OrthoDB" id="1779742at2"/>
<dbReference type="SUPFAM" id="SSF48371">
    <property type="entry name" value="ARM repeat"/>
    <property type="match status" value="1"/>
</dbReference>
<organism evidence="2 3">
    <name type="scientific">Siminovitchia terrae</name>
    <name type="common">Bacillus terrae</name>
    <dbReference type="NCBI Taxonomy" id="1914933"/>
    <lineage>
        <taxon>Bacteria</taxon>
        <taxon>Bacillati</taxon>
        <taxon>Bacillota</taxon>
        <taxon>Bacilli</taxon>
        <taxon>Bacillales</taxon>
        <taxon>Bacillaceae</taxon>
        <taxon>Siminovitchia</taxon>
    </lineage>
</organism>
<dbReference type="EMBL" id="QYTW02000019">
    <property type="protein sequence ID" value="RST58498.1"/>
    <property type="molecule type" value="Genomic_DNA"/>
</dbReference>
<keyword evidence="1" id="KW-0472">Membrane</keyword>
<protein>
    <submittedName>
        <fullName evidence="2">Uncharacterized protein</fullName>
    </submittedName>
</protein>
<dbReference type="AlphaFoldDB" id="A0A429X502"/>
<dbReference type="InterPro" id="IPR016024">
    <property type="entry name" value="ARM-type_fold"/>
</dbReference>
<feature type="transmembrane region" description="Helical" evidence="1">
    <location>
        <begin position="387"/>
        <end position="407"/>
    </location>
</feature>
<comment type="caution">
    <text evidence="2">The sequence shown here is derived from an EMBL/GenBank/DDBJ whole genome shotgun (WGS) entry which is preliminary data.</text>
</comment>
<keyword evidence="1" id="KW-1133">Transmembrane helix</keyword>
<feature type="transmembrane region" description="Helical" evidence="1">
    <location>
        <begin position="127"/>
        <end position="153"/>
    </location>
</feature>
<dbReference type="PANTHER" id="PTHR37813:SF1">
    <property type="entry name" value="FELS-2 PROPHAGE PROTEIN"/>
    <property type="match status" value="1"/>
</dbReference>
<proteinExistence type="predicted"/>
<name>A0A429X502_SIMTE</name>
<evidence type="ECO:0000313" key="2">
    <source>
        <dbReference type="EMBL" id="RST58498.1"/>
    </source>
</evidence>
<dbReference type="RefSeq" id="WP_120115967.1">
    <property type="nucleotide sequence ID" value="NZ_QYTW02000019.1"/>
</dbReference>
<reference evidence="2 3" key="1">
    <citation type="submission" date="2018-12" db="EMBL/GenBank/DDBJ databases">
        <authorList>
            <person name="Sun L."/>
            <person name="Chen Z."/>
        </authorList>
    </citation>
    <scope>NUCLEOTIDE SEQUENCE [LARGE SCALE GENOMIC DNA]</scope>
    <source>
        <strain evidence="2 3">LMG 29736</strain>
    </source>
</reference>
<gene>
    <name evidence="2" type="ORF">D5F11_016860</name>
</gene>
<evidence type="ECO:0000256" key="1">
    <source>
        <dbReference type="SAM" id="Phobius"/>
    </source>
</evidence>
<feature type="transmembrane region" description="Helical" evidence="1">
    <location>
        <begin position="206"/>
        <end position="231"/>
    </location>
</feature>
<evidence type="ECO:0000313" key="3">
    <source>
        <dbReference type="Proteomes" id="UP000287296"/>
    </source>
</evidence>
<dbReference type="Proteomes" id="UP000287296">
    <property type="component" value="Unassembled WGS sequence"/>
</dbReference>
<sequence>MAESYSIEAYLKASGAGAFSSALEKETGSIGQLGKTSKEFTDGFKRVMAKIPKGIAGFATSAIIESELFQTALGDAEEAFFNFAQTIMAPVLDPLMDTLNSVTGLINDAAGALQNFDTLSKENQTTIILVGVALATLTAAIIAYNAAAISAFISTNILTNAMAAFQAIGAFMASPITLIVLAIGALVGVLIYLYNTNETVRAAIQTAWAFISEIIQTVITTVYAFIMNIWGQLVEWWQQNNQMILQAAQNVWNVISTVIGTVMNVIWTIMQALWPVIQVLIVSTWEAIKGVIQGAIDVILGIIQFFSALFTGNWSAMWEAIKQIFSGALQLVWGLINLYFIGKILKIGSFFAQGLKNILQIMWNFIKGIFQAGVNLVRNVVSTGFNFISSIISNIMATVITVISGVWNSISSVISTVVNTIKSVISSVFNALGGIVQGAMSNVKSAISTGITGALTVVTNLVSKFFNAGRNIVTSIADGIKSAVGKVTDAIGNVASKVRDFLPFSPAKEGPLRDIHRLNFGGTIAQSIKRAVPIVQRQMNSLVAIPDIEPVGIGGQMASINKMASAQMHSTMTGEWNIGKEPAYIHVRIGNSDFNTFVDDISNSQNRKLARLKRSPR</sequence>
<dbReference type="Gene3D" id="1.20.120.20">
    <property type="entry name" value="Apolipoprotein"/>
    <property type="match status" value="1"/>
</dbReference>
<dbReference type="PANTHER" id="PTHR37813">
    <property type="entry name" value="FELS-2 PROPHAGE PROTEIN"/>
    <property type="match status" value="1"/>
</dbReference>
<feature type="transmembrane region" description="Helical" evidence="1">
    <location>
        <begin position="165"/>
        <end position="194"/>
    </location>
</feature>